<feature type="non-terminal residue" evidence="2">
    <location>
        <position position="1"/>
    </location>
</feature>
<feature type="chain" id="PRO_5025370839" description="Ig-like domain-containing protein" evidence="1">
    <location>
        <begin position="28"/>
        <end position="91"/>
    </location>
</feature>
<accession>A0A699ZX05</accession>
<evidence type="ECO:0000313" key="2">
    <source>
        <dbReference type="EMBL" id="GFH23276.1"/>
    </source>
</evidence>
<organism evidence="2 3">
    <name type="scientific">Haematococcus lacustris</name>
    <name type="common">Green alga</name>
    <name type="synonym">Haematococcus pluvialis</name>
    <dbReference type="NCBI Taxonomy" id="44745"/>
    <lineage>
        <taxon>Eukaryota</taxon>
        <taxon>Viridiplantae</taxon>
        <taxon>Chlorophyta</taxon>
        <taxon>core chlorophytes</taxon>
        <taxon>Chlorophyceae</taxon>
        <taxon>CS clade</taxon>
        <taxon>Chlamydomonadales</taxon>
        <taxon>Haematococcaceae</taxon>
        <taxon>Haematococcus</taxon>
    </lineage>
</organism>
<comment type="caution">
    <text evidence="2">The sequence shown here is derived from an EMBL/GenBank/DDBJ whole genome shotgun (WGS) entry which is preliminary data.</text>
</comment>
<sequence>EAVSANRLGRPCLGWLCLAGGAGVVSCLGHQLNSTGRRGASPDRWPGGLPTVPPLVTGLENVHSVELTCLVRNLSMVTTLPSSLSVGQITL</sequence>
<evidence type="ECO:0000313" key="3">
    <source>
        <dbReference type="Proteomes" id="UP000485058"/>
    </source>
</evidence>
<dbReference type="AlphaFoldDB" id="A0A699ZX05"/>
<gene>
    <name evidence="2" type="ORF">HaLaN_20867</name>
</gene>
<name>A0A699ZX05_HAELA</name>
<evidence type="ECO:0000256" key="1">
    <source>
        <dbReference type="SAM" id="SignalP"/>
    </source>
</evidence>
<reference evidence="2 3" key="1">
    <citation type="submission" date="2020-02" db="EMBL/GenBank/DDBJ databases">
        <title>Draft genome sequence of Haematococcus lacustris strain NIES-144.</title>
        <authorList>
            <person name="Morimoto D."/>
            <person name="Nakagawa S."/>
            <person name="Yoshida T."/>
            <person name="Sawayama S."/>
        </authorList>
    </citation>
    <scope>NUCLEOTIDE SEQUENCE [LARGE SCALE GENOMIC DNA]</scope>
    <source>
        <strain evidence="2 3">NIES-144</strain>
    </source>
</reference>
<protein>
    <recommendedName>
        <fullName evidence="4">Ig-like domain-containing protein</fullName>
    </recommendedName>
</protein>
<feature type="signal peptide" evidence="1">
    <location>
        <begin position="1"/>
        <end position="27"/>
    </location>
</feature>
<proteinExistence type="predicted"/>
<feature type="non-terminal residue" evidence="2">
    <location>
        <position position="91"/>
    </location>
</feature>
<keyword evidence="1" id="KW-0732">Signal</keyword>
<keyword evidence="3" id="KW-1185">Reference proteome</keyword>
<dbReference type="EMBL" id="BLLF01002233">
    <property type="protein sequence ID" value="GFH23276.1"/>
    <property type="molecule type" value="Genomic_DNA"/>
</dbReference>
<evidence type="ECO:0008006" key="4">
    <source>
        <dbReference type="Google" id="ProtNLM"/>
    </source>
</evidence>
<dbReference type="Proteomes" id="UP000485058">
    <property type="component" value="Unassembled WGS sequence"/>
</dbReference>